<dbReference type="PANTHER" id="PTHR47816:SF4">
    <property type="entry name" value="RIBOSOMAL RNA SMALL SUBUNIT METHYLTRANSFERASE C"/>
    <property type="match status" value="1"/>
</dbReference>
<dbReference type="PROSITE" id="PS00092">
    <property type="entry name" value="N6_MTASE"/>
    <property type="match status" value="1"/>
</dbReference>
<dbReference type="KEGG" id="mgg:MPLG2_0114"/>
<keyword evidence="8" id="KW-1185">Reference proteome</keyword>
<evidence type="ECO:0000313" key="7">
    <source>
        <dbReference type="EMBL" id="SPD85150.1"/>
    </source>
</evidence>
<dbReference type="EC" id="2.1.1.-" evidence="7"/>
<dbReference type="CDD" id="cd02440">
    <property type="entry name" value="AdoMet_MTases"/>
    <property type="match status" value="1"/>
</dbReference>
<evidence type="ECO:0000256" key="4">
    <source>
        <dbReference type="ARBA" id="ARBA00022679"/>
    </source>
</evidence>
<keyword evidence="1" id="KW-0963">Cytoplasm</keyword>
<evidence type="ECO:0000256" key="2">
    <source>
        <dbReference type="ARBA" id="ARBA00022552"/>
    </source>
</evidence>
<dbReference type="GO" id="GO:0003676">
    <property type="term" value="F:nucleic acid binding"/>
    <property type="evidence" value="ECO:0007669"/>
    <property type="project" value="InterPro"/>
</dbReference>
<organism evidence="7 8">
    <name type="scientific">Micropruina glycogenica</name>
    <dbReference type="NCBI Taxonomy" id="75385"/>
    <lineage>
        <taxon>Bacteria</taxon>
        <taxon>Bacillati</taxon>
        <taxon>Actinomycetota</taxon>
        <taxon>Actinomycetes</taxon>
        <taxon>Propionibacteriales</taxon>
        <taxon>Nocardioidaceae</taxon>
        <taxon>Micropruina</taxon>
    </lineage>
</organism>
<dbReference type="InterPro" id="IPR058679">
    <property type="entry name" value="RlmG_N"/>
</dbReference>
<evidence type="ECO:0000256" key="3">
    <source>
        <dbReference type="ARBA" id="ARBA00022603"/>
    </source>
</evidence>
<evidence type="ECO:0000259" key="6">
    <source>
        <dbReference type="Pfam" id="PF26049"/>
    </source>
</evidence>
<accession>A0A2N9JC96</accession>
<reference evidence="7 8" key="1">
    <citation type="submission" date="2018-02" db="EMBL/GenBank/DDBJ databases">
        <authorList>
            <person name="Cohen D.B."/>
            <person name="Kent A.D."/>
        </authorList>
    </citation>
    <scope>NUCLEOTIDE SEQUENCE [LARGE SCALE GENOMIC DNA]</scope>
    <source>
        <strain evidence="7">1</strain>
    </source>
</reference>
<evidence type="ECO:0000313" key="8">
    <source>
        <dbReference type="Proteomes" id="UP000238164"/>
    </source>
</evidence>
<evidence type="ECO:0000256" key="1">
    <source>
        <dbReference type="ARBA" id="ARBA00022490"/>
    </source>
</evidence>
<feature type="domain" description="Methyltransferase small" evidence="5">
    <location>
        <begin position="179"/>
        <end position="342"/>
    </location>
</feature>
<dbReference type="GO" id="GO:0052916">
    <property type="term" value="F:23S rRNA (guanine(1835)-N(2))-methyltransferase activity"/>
    <property type="evidence" value="ECO:0007669"/>
    <property type="project" value="UniProtKB-EC"/>
</dbReference>
<gene>
    <name evidence="7" type="ORF">MPLG2_0114</name>
</gene>
<dbReference type="Gene3D" id="3.40.50.150">
    <property type="entry name" value="Vaccinia Virus protein VP39"/>
    <property type="match status" value="2"/>
</dbReference>
<dbReference type="InterPro" id="IPR029063">
    <property type="entry name" value="SAM-dependent_MTases_sf"/>
</dbReference>
<dbReference type="SUPFAM" id="SSF53335">
    <property type="entry name" value="S-adenosyl-L-methionine-dependent methyltransferases"/>
    <property type="match status" value="1"/>
</dbReference>
<dbReference type="EMBL" id="LT985188">
    <property type="protein sequence ID" value="SPD85150.1"/>
    <property type="molecule type" value="Genomic_DNA"/>
</dbReference>
<dbReference type="Proteomes" id="UP000238164">
    <property type="component" value="Chromosome 1"/>
</dbReference>
<dbReference type="Pfam" id="PF26049">
    <property type="entry name" value="RLMG_N"/>
    <property type="match status" value="1"/>
</dbReference>
<dbReference type="AlphaFoldDB" id="A0A2N9JC96"/>
<dbReference type="InterPro" id="IPR046977">
    <property type="entry name" value="RsmC/RlmG"/>
</dbReference>
<dbReference type="EC" id="2.1.1.174" evidence="7"/>
<evidence type="ECO:0000259" key="5">
    <source>
        <dbReference type="Pfam" id="PF05175"/>
    </source>
</evidence>
<keyword evidence="2" id="KW-0698">rRNA processing</keyword>
<keyword evidence="3 7" id="KW-0489">Methyltransferase</keyword>
<sequence length="361" mass="39352">MWFAGWVSGPNPDRLDAVTDVLLREAGDLAEPVAVLDDVAGALTRVLMARGVEFRVWCDDLREEEAAVRACRDLSPTIASTPAEALADVRTVLWRLPKAVSAVEEYAELIAQHAAPDVRVFAAGRDKHLSRSMNQALASRFTNVRASLGYRKARALLADGPIPGQVTWPRSGHLDVLDLEVSAHGATFNTFRLDRGTALLASVFDRVPDADRAIDLGCGSGILASLLARQGRSVTAIDVTWSACDATRLTAEAHGLTIDVQRRDGLAHWAEPVDLIVTNPPFHIGTAKDTEPTRRLFEQVGAALADHGEFWCVYNAHLPYLAWLRDSIGPTQIVMRDRAYVLTRSAQTALPLAPVLWRSAD</sequence>
<name>A0A2N9JC96_9ACTN</name>
<dbReference type="InterPro" id="IPR002052">
    <property type="entry name" value="DNA_methylase_N6_adenine_CS"/>
</dbReference>
<dbReference type="PANTHER" id="PTHR47816">
    <property type="entry name" value="RIBOSOMAL RNA SMALL SUBUNIT METHYLTRANSFERASE C"/>
    <property type="match status" value="1"/>
</dbReference>
<proteinExistence type="predicted"/>
<keyword evidence="4 7" id="KW-0808">Transferase</keyword>
<dbReference type="InterPro" id="IPR007848">
    <property type="entry name" value="Small_mtfrase_dom"/>
</dbReference>
<protein>
    <submittedName>
        <fullName evidence="7">Ribosomal RNA large subunit methyltransferase G</fullName>
        <ecNumber evidence="7">2.1.1.-</ecNumber>
        <ecNumber evidence="7">2.1.1.174</ecNumber>
    </submittedName>
</protein>
<dbReference type="Pfam" id="PF05175">
    <property type="entry name" value="MTS"/>
    <property type="match status" value="1"/>
</dbReference>
<feature type="domain" description="RlmG N-terminal" evidence="6">
    <location>
        <begin position="27"/>
        <end position="156"/>
    </location>
</feature>